<protein>
    <submittedName>
        <fullName evidence="1">(spotted green pufferfish) hypothetical protein</fullName>
    </submittedName>
</protein>
<evidence type="ECO:0000313" key="1">
    <source>
        <dbReference type="EMBL" id="CAG05153.1"/>
    </source>
</evidence>
<gene>
    <name evidence="1" type="ORF">GSTENG00025068001</name>
</gene>
<reference evidence="1" key="2">
    <citation type="submission" date="2004-02" db="EMBL/GenBank/DDBJ databases">
        <authorList>
            <consortium name="Genoscope"/>
            <consortium name="Whitehead Institute Centre for Genome Research"/>
        </authorList>
    </citation>
    <scope>NUCLEOTIDE SEQUENCE</scope>
</reference>
<sequence>MQLPRAARSRARTCNMPERLQGPRVRLRGFPLTRRPAAASAPSQRRINAPDRIWPVAFVTFHLHAVGPECRH</sequence>
<dbReference type="AlphaFoldDB" id="Q4S2H9"/>
<reference evidence="1" key="1">
    <citation type="journal article" date="2004" name="Nature">
        <title>Genome duplication in the teleost fish Tetraodon nigroviridis reveals the early vertebrate proto-karyotype.</title>
        <authorList>
            <person name="Jaillon O."/>
            <person name="Aury J.-M."/>
            <person name="Brunet F."/>
            <person name="Petit J.-L."/>
            <person name="Stange-Thomann N."/>
            <person name="Mauceli E."/>
            <person name="Bouneau L."/>
            <person name="Fischer C."/>
            <person name="Ozouf-Costaz C."/>
            <person name="Bernot A."/>
            <person name="Nicaud S."/>
            <person name="Jaffe D."/>
            <person name="Fisher S."/>
            <person name="Lutfalla G."/>
            <person name="Dossat C."/>
            <person name="Segurens B."/>
            <person name="Dasilva C."/>
            <person name="Salanoubat M."/>
            <person name="Levy M."/>
            <person name="Boudet N."/>
            <person name="Castellano S."/>
            <person name="Anthouard V."/>
            <person name="Jubin C."/>
            <person name="Castelli V."/>
            <person name="Katinka M."/>
            <person name="Vacherie B."/>
            <person name="Biemont C."/>
            <person name="Skalli Z."/>
            <person name="Cattolico L."/>
            <person name="Poulain J."/>
            <person name="De Berardinis V."/>
            <person name="Cruaud C."/>
            <person name="Duprat S."/>
            <person name="Brottier P."/>
            <person name="Coutanceau J.-P."/>
            <person name="Gouzy J."/>
            <person name="Parra G."/>
            <person name="Lardier G."/>
            <person name="Chapple C."/>
            <person name="McKernan K.J."/>
            <person name="McEwan P."/>
            <person name="Bosak S."/>
            <person name="Kellis M."/>
            <person name="Volff J.-N."/>
            <person name="Guigo R."/>
            <person name="Zody M.C."/>
            <person name="Mesirov J."/>
            <person name="Lindblad-Toh K."/>
            <person name="Birren B."/>
            <person name="Nusbaum C."/>
            <person name="Kahn D."/>
            <person name="Robinson-Rechavi M."/>
            <person name="Laudet V."/>
            <person name="Schachter V."/>
            <person name="Quetier F."/>
            <person name="Saurin W."/>
            <person name="Scarpelli C."/>
            <person name="Wincker P."/>
            <person name="Lander E.S."/>
            <person name="Weissenbach J."/>
            <person name="Roest Crollius H."/>
        </authorList>
    </citation>
    <scope>NUCLEOTIDE SEQUENCE [LARGE SCALE GENOMIC DNA]</scope>
</reference>
<proteinExistence type="predicted"/>
<name>Q4S2H9_TETNG</name>
<comment type="caution">
    <text evidence="1">The sequence shown here is derived from an EMBL/GenBank/DDBJ whole genome shotgun (WGS) entry which is preliminary data.</text>
</comment>
<organism evidence="1">
    <name type="scientific">Tetraodon nigroviridis</name>
    <name type="common">Spotted green pufferfish</name>
    <name type="synonym">Chelonodon nigroviridis</name>
    <dbReference type="NCBI Taxonomy" id="99883"/>
    <lineage>
        <taxon>Eukaryota</taxon>
        <taxon>Metazoa</taxon>
        <taxon>Chordata</taxon>
        <taxon>Craniata</taxon>
        <taxon>Vertebrata</taxon>
        <taxon>Euteleostomi</taxon>
        <taxon>Actinopterygii</taxon>
        <taxon>Neopterygii</taxon>
        <taxon>Teleostei</taxon>
        <taxon>Neoteleostei</taxon>
        <taxon>Acanthomorphata</taxon>
        <taxon>Eupercaria</taxon>
        <taxon>Tetraodontiformes</taxon>
        <taxon>Tetradontoidea</taxon>
        <taxon>Tetraodontidae</taxon>
        <taxon>Tetraodon</taxon>
    </lineage>
</organism>
<accession>Q4S2H9</accession>
<dbReference type="EMBL" id="CAAE01014760">
    <property type="protein sequence ID" value="CAG05153.1"/>
    <property type="molecule type" value="Genomic_DNA"/>
</dbReference>
<dbReference type="KEGG" id="tng:GSTEN00025068G001"/>